<dbReference type="Pfam" id="PF00754">
    <property type="entry name" value="F5_F8_type_C"/>
    <property type="match status" value="1"/>
</dbReference>
<dbReference type="Pfam" id="PF21910">
    <property type="entry name" value="GH85_C"/>
    <property type="match status" value="1"/>
</dbReference>
<name>A9KRL2_LACP7</name>
<evidence type="ECO:0000259" key="2">
    <source>
        <dbReference type="PROSITE" id="PS50022"/>
    </source>
</evidence>
<proteinExistence type="predicted"/>
<dbReference type="EMBL" id="CP000885">
    <property type="protein sequence ID" value="ABX42086.1"/>
    <property type="molecule type" value="Genomic_DNA"/>
</dbReference>
<evidence type="ECO:0000313" key="4">
    <source>
        <dbReference type="EMBL" id="ABX42086.1"/>
    </source>
</evidence>
<dbReference type="InterPro" id="IPR005201">
    <property type="entry name" value="TIM_ENGase"/>
</dbReference>
<evidence type="ECO:0000313" key="5">
    <source>
        <dbReference type="Proteomes" id="UP000000370"/>
    </source>
</evidence>
<dbReference type="SMART" id="SM00089">
    <property type="entry name" value="PKD"/>
    <property type="match status" value="1"/>
</dbReference>
<dbReference type="PROSITE" id="PS51257">
    <property type="entry name" value="PROKAR_LIPOPROTEIN"/>
    <property type="match status" value="1"/>
</dbReference>
<dbReference type="CDD" id="cd06547">
    <property type="entry name" value="GH85_ENGase"/>
    <property type="match status" value="1"/>
</dbReference>
<dbReference type="InterPro" id="IPR032979">
    <property type="entry name" value="ENGase"/>
</dbReference>
<protein>
    <submittedName>
        <fullName evidence="4">Glycoside hydrolase family 85</fullName>
    </submittedName>
</protein>
<gene>
    <name evidence="4" type="ordered locus">Cphy_1714</name>
</gene>
<dbReference type="PROSITE" id="PS50093">
    <property type="entry name" value="PKD"/>
    <property type="match status" value="1"/>
</dbReference>
<dbReference type="InterPro" id="IPR000421">
    <property type="entry name" value="FA58C"/>
</dbReference>
<dbReference type="InterPro" id="IPR054110">
    <property type="entry name" value="EndoD-like_D2"/>
</dbReference>
<dbReference type="PROSITE" id="PS50022">
    <property type="entry name" value="FA58C_3"/>
    <property type="match status" value="1"/>
</dbReference>
<organism evidence="4 5">
    <name type="scientific">Lachnoclostridium phytofermentans (strain ATCC 700394 / DSM 18823 / ISDg)</name>
    <name type="common">Clostridium phytofermentans</name>
    <dbReference type="NCBI Taxonomy" id="357809"/>
    <lineage>
        <taxon>Bacteria</taxon>
        <taxon>Bacillati</taxon>
        <taxon>Bacillota</taxon>
        <taxon>Clostridia</taxon>
        <taxon>Lachnospirales</taxon>
        <taxon>Lachnospiraceae</taxon>
    </lineage>
</organism>
<keyword evidence="1" id="KW-0326">Glycosidase</keyword>
<dbReference type="CDD" id="cd00146">
    <property type="entry name" value="PKD"/>
    <property type="match status" value="1"/>
</dbReference>
<dbReference type="CAZy" id="CBM32">
    <property type="family name" value="Carbohydrate-Binding Module Family 32"/>
</dbReference>
<feature type="domain" description="PKD" evidence="3">
    <location>
        <begin position="724"/>
        <end position="794"/>
    </location>
</feature>
<dbReference type="SUPFAM" id="SSF49299">
    <property type="entry name" value="PKD domain"/>
    <property type="match status" value="1"/>
</dbReference>
<dbReference type="Proteomes" id="UP000000370">
    <property type="component" value="Chromosome"/>
</dbReference>
<dbReference type="InterPro" id="IPR000601">
    <property type="entry name" value="PKD_dom"/>
</dbReference>
<evidence type="ECO:0000256" key="1">
    <source>
        <dbReference type="ARBA" id="ARBA00023295"/>
    </source>
</evidence>
<sequence precursor="true">MKKQYYKFVSVALIATMFVTGCSKNSSDIKDNATNSEAVVTEAVQVPEKEQAPEENQAPGKIVYRVTPESESDMKMMNIPNAPYWFPAELLEWNPKEAKDLDLYVSNVPLKSRVDKSKLVKSNKTQIADFKVAALSIMNSRTSGNSPHGLNRFNANTFSYWQYVDQLVYWGGSAGEGLIVPPTADVTEAAHTNGVPVLGTIFLAPEAWGGKIVWLDDFLKTDENGQFLLVDKLIEVCTVLGFDGWFINQEMGGTKEAPLTKEHADKMLSFVQQFNEKSAGKFSFIWYDSMTEEGEIDYQNALTDKNDAFLVDGNGKKGADSMFLNFWWAARELADQELLVKSNEKAKEKGINPYDLYAGIDVQANGVMTRINWDLFEKNNVPHTSIGLYCPSWTYFAADSLDAFERYENRMWVNEHGNPTIPTEVSQYDWHGISTYAIEKTVVNQLPFITNFNKGNGYNFFVNGEKISLQDWNNRSITDVMPTYRWILNQEEGNKLKPGIDYADAYYGGNSIRLYGAMETDKKSELTLYSSDLAIGDKTKAYAMLKANYKVNAELVLELEDGSKEYIKGDNTLNTEWAKIVFDLSKVKGKTVKKIGFNFTSSKSDMILINMGNLTIFEENTVAPTTPGNLKIAYQQFDDDGLFAGVKLAWDGASNVRYYEVYKINDDGSKSFQGATTAKAHYMNALVREEGEKKSTFEVIAVNNMQQRSQGTTVVMEWPNISLPKANMKASKTLVAPGEVVEFTSLCSQNTTGYEWSFEGADHAASTEQNPKVTYSKEGVYNVSLVAKNGEGTAEYKVDGLIVVRSDASGDIPVVSEGKTTSASGYVNENEAPRFAVDGKTNTKWCATGSAPHDITIDLGENKMVSEVYMAHAEKGNESSDMNTSWYTIETSLDGKSFEPAIEVKNNASAETLDAFKPREARYVKVTVMKPTQGSDTAVRIYEIQVHGLDK</sequence>
<dbReference type="GO" id="GO:0033925">
    <property type="term" value="F:mannosyl-glycoprotein endo-beta-N-acetylglucosaminidase activity"/>
    <property type="evidence" value="ECO:0007669"/>
    <property type="project" value="InterPro"/>
</dbReference>
<dbReference type="SUPFAM" id="SSF49785">
    <property type="entry name" value="Galactose-binding domain-like"/>
    <property type="match status" value="1"/>
</dbReference>
<reference evidence="5" key="1">
    <citation type="submission" date="2007-11" db="EMBL/GenBank/DDBJ databases">
        <title>Complete genome sequence of Clostridium phytofermentans ISDg.</title>
        <authorList>
            <person name="Leschine S.B."/>
            <person name="Warnick T.A."/>
            <person name="Blanchard J.L."/>
            <person name="Schnell D.J."/>
            <person name="Petit E.L."/>
            <person name="LaTouf W.G."/>
            <person name="Copeland A."/>
            <person name="Lucas S."/>
            <person name="Lapidus A."/>
            <person name="Barry K."/>
            <person name="Glavina del Rio T."/>
            <person name="Dalin E."/>
            <person name="Tice H."/>
            <person name="Pitluck S."/>
            <person name="Kiss H."/>
            <person name="Brettin T."/>
            <person name="Bruce D."/>
            <person name="Detter J.C."/>
            <person name="Han C."/>
            <person name="Kuske C."/>
            <person name="Schmutz J."/>
            <person name="Larimer F."/>
            <person name="Land M."/>
            <person name="Hauser L."/>
            <person name="Kyrpides N."/>
            <person name="Kim E.A."/>
            <person name="Richardson P."/>
        </authorList>
    </citation>
    <scope>NUCLEOTIDE SEQUENCE [LARGE SCALE GENOMIC DNA]</scope>
    <source>
        <strain evidence="5">ATCC 700394 / DSM 18823 / ISDg</strain>
    </source>
</reference>
<dbReference type="AlphaFoldDB" id="A9KRL2"/>
<accession>A9KRL2</accession>
<keyword evidence="5" id="KW-1185">Reference proteome</keyword>
<dbReference type="Pfam" id="PF03644">
    <property type="entry name" value="Glyco_hydro_85"/>
    <property type="match status" value="1"/>
</dbReference>
<dbReference type="Gene3D" id="2.60.40.10">
    <property type="entry name" value="Immunoglobulins"/>
    <property type="match status" value="2"/>
</dbReference>
<dbReference type="STRING" id="357809.Cphy_1714"/>
<dbReference type="Gene3D" id="2.60.120.260">
    <property type="entry name" value="Galactose-binding domain-like"/>
    <property type="match status" value="2"/>
</dbReference>
<dbReference type="eggNOG" id="COG4724">
    <property type="taxonomic scope" value="Bacteria"/>
</dbReference>
<dbReference type="InterPro" id="IPR008979">
    <property type="entry name" value="Galactose-bd-like_sf"/>
</dbReference>
<evidence type="ECO:0000259" key="3">
    <source>
        <dbReference type="PROSITE" id="PS50093"/>
    </source>
</evidence>
<dbReference type="InterPro" id="IPR022409">
    <property type="entry name" value="PKD/Chitinase_dom"/>
</dbReference>
<dbReference type="HOGENOM" id="CLU_008357_0_0_9"/>
<dbReference type="PANTHER" id="PTHR13246">
    <property type="entry name" value="ENDO BETA N-ACETYLGLUCOSAMINIDASE"/>
    <property type="match status" value="1"/>
</dbReference>
<dbReference type="CAZy" id="GH85">
    <property type="family name" value="Glycoside Hydrolase Family 85"/>
</dbReference>
<dbReference type="InterPro" id="IPR035986">
    <property type="entry name" value="PKD_dom_sf"/>
</dbReference>
<feature type="domain" description="F5/8 type C" evidence="2">
    <location>
        <begin position="804"/>
        <end position="949"/>
    </location>
</feature>
<dbReference type="InterPro" id="IPR013783">
    <property type="entry name" value="Ig-like_fold"/>
</dbReference>
<dbReference type="Gene3D" id="3.20.20.80">
    <property type="entry name" value="Glycosidases"/>
    <property type="match status" value="1"/>
</dbReference>
<dbReference type="RefSeq" id="WP_012199740.1">
    <property type="nucleotide sequence ID" value="NC_010001.1"/>
</dbReference>
<dbReference type="GO" id="GO:0005829">
    <property type="term" value="C:cytosol"/>
    <property type="evidence" value="ECO:0007669"/>
    <property type="project" value="UniProtKB-SubCell"/>
</dbReference>
<dbReference type="KEGG" id="cpy:Cphy_1714"/>
<dbReference type="PANTHER" id="PTHR13246:SF1">
    <property type="entry name" value="CYTOSOLIC ENDO-BETA-N-ACETYLGLUCOSAMINIDASE"/>
    <property type="match status" value="1"/>
</dbReference>
<keyword evidence="4" id="KW-0378">Hydrolase</keyword>
<dbReference type="eggNOG" id="COG3291">
    <property type="taxonomic scope" value="Bacteria"/>
</dbReference>
<dbReference type="Pfam" id="PF18911">
    <property type="entry name" value="PKD_4"/>
    <property type="match status" value="1"/>
</dbReference>